<feature type="domain" description="Beta-ketoacyl-[acyl-carrier-protein] synthase III N-terminal" evidence="4">
    <location>
        <begin position="111"/>
        <end position="189"/>
    </location>
</feature>
<dbReference type="PANTHER" id="PTHR34069:SF2">
    <property type="entry name" value="BETA-KETOACYL-[ACYL-CARRIER-PROTEIN] SYNTHASE III"/>
    <property type="match status" value="1"/>
</dbReference>
<dbReference type="Pfam" id="PF08545">
    <property type="entry name" value="ACP_syn_III"/>
    <property type="match status" value="1"/>
</dbReference>
<evidence type="ECO:0000313" key="5">
    <source>
        <dbReference type="EMBL" id="NFF88690.1"/>
    </source>
</evidence>
<dbReference type="PANTHER" id="PTHR34069">
    <property type="entry name" value="3-OXOACYL-[ACYL-CARRIER-PROTEIN] SYNTHASE 3"/>
    <property type="match status" value="1"/>
</dbReference>
<sequence length="328" mass="36973">MNIKIRAIETEYPENIVNNEFYINHFKEQGKDIHRLLEAFGRKERRIVNNDTDTTLSMGIQASLKVLESANLKGEDIDLIIFSSQFPEYICPTQALIVHNAVKGKNDTIVMDLNVNCLGMLVTLDTASRQLLQNKKLKRALIIGSDYASIHMKRSDELCYPMFADAACAMILEKTDEECGFIDSDYFTDSKKYSAVMYPQCGSSSYYKDTTSYDDMKFGWSECDDDVIDIAVNSINKLLKDNNLNISDISAFCLSQFALPIINGCIDRLRLDSEKVIFVGDKFGYTGTSSPLMAFNDGVKSGKIKRGDYVVFWSIAATRTACSVLYKY</sequence>
<proteinExistence type="predicted"/>
<dbReference type="Proteomes" id="UP000476820">
    <property type="component" value="Unassembled WGS sequence"/>
</dbReference>
<dbReference type="OrthoDB" id="1704808at2"/>
<evidence type="ECO:0000256" key="1">
    <source>
        <dbReference type="ARBA" id="ARBA00022679"/>
    </source>
</evidence>
<dbReference type="GO" id="GO:0004315">
    <property type="term" value="F:3-oxoacyl-[acyl-carrier-protein] synthase activity"/>
    <property type="evidence" value="ECO:0007669"/>
    <property type="project" value="InterPro"/>
</dbReference>
<feature type="domain" description="Beta-ketoacyl-[acyl-carrier-protein] synthase III C-terminal" evidence="3">
    <location>
        <begin position="239"/>
        <end position="327"/>
    </location>
</feature>
<keyword evidence="1" id="KW-0808">Transferase</keyword>
<reference evidence="7 8" key="1">
    <citation type="submission" date="2019-04" db="EMBL/GenBank/DDBJ databases">
        <title>Genome sequencing of Clostridium botulinum Groups I-IV and Clostridium butyricum.</title>
        <authorList>
            <person name="Brunt J."/>
            <person name="Van Vliet A.H.M."/>
            <person name="Stringer S.C."/>
            <person name="Carter A.T."/>
            <person name="Peck M.W."/>
        </authorList>
    </citation>
    <scope>NUCLEOTIDE SEQUENCE [LARGE SCALE GENOMIC DNA]</scope>
    <source>
        <strain evidence="5 8">1605</strain>
        <strain evidence="6 7">CB-K-33E</strain>
    </source>
</reference>
<evidence type="ECO:0000259" key="4">
    <source>
        <dbReference type="Pfam" id="PF08545"/>
    </source>
</evidence>
<dbReference type="SUPFAM" id="SSF53901">
    <property type="entry name" value="Thiolase-like"/>
    <property type="match status" value="2"/>
</dbReference>
<dbReference type="Gene3D" id="3.40.47.10">
    <property type="match status" value="1"/>
</dbReference>
<protein>
    <submittedName>
        <fullName evidence="6">Ketoacyl-ACP synthase III</fullName>
    </submittedName>
</protein>
<dbReference type="GO" id="GO:0006633">
    <property type="term" value="P:fatty acid biosynthetic process"/>
    <property type="evidence" value="ECO:0007669"/>
    <property type="project" value="InterPro"/>
</dbReference>
<dbReference type="Proteomes" id="UP000473681">
    <property type="component" value="Unassembled WGS sequence"/>
</dbReference>
<dbReference type="InterPro" id="IPR013751">
    <property type="entry name" value="ACP_syn_III_N"/>
</dbReference>
<dbReference type="RefSeq" id="WP_012450790.1">
    <property type="nucleotide sequence ID" value="NZ_CP010520.1"/>
</dbReference>
<comment type="caution">
    <text evidence="6">The sequence shown here is derived from an EMBL/GenBank/DDBJ whole genome shotgun (WGS) entry which is preliminary data.</text>
</comment>
<name>A0A0M1LKY7_CLOBO</name>
<evidence type="ECO:0000256" key="2">
    <source>
        <dbReference type="ARBA" id="ARBA00023315"/>
    </source>
</evidence>
<accession>A0A0M1LKY7</accession>
<evidence type="ECO:0000259" key="3">
    <source>
        <dbReference type="Pfam" id="PF08541"/>
    </source>
</evidence>
<evidence type="ECO:0000313" key="6">
    <source>
        <dbReference type="EMBL" id="NFN33854.1"/>
    </source>
</evidence>
<dbReference type="EMBL" id="SWVK01000002">
    <property type="protein sequence ID" value="NFN33854.1"/>
    <property type="molecule type" value="Genomic_DNA"/>
</dbReference>
<dbReference type="Pfam" id="PF08541">
    <property type="entry name" value="ACP_syn_III_C"/>
    <property type="match status" value="1"/>
</dbReference>
<keyword evidence="2" id="KW-0012">Acyltransferase</keyword>
<dbReference type="InterPro" id="IPR013747">
    <property type="entry name" value="ACP_syn_III_C"/>
</dbReference>
<dbReference type="CDD" id="cd00830">
    <property type="entry name" value="KAS_III"/>
    <property type="match status" value="1"/>
</dbReference>
<dbReference type="AlphaFoldDB" id="A0A0M1LKY7"/>
<evidence type="ECO:0000313" key="7">
    <source>
        <dbReference type="Proteomes" id="UP000473681"/>
    </source>
</evidence>
<evidence type="ECO:0000313" key="8">
    <source>
        <dbReference type="Proteomes" id="UP000476820"/>
    </source>
</evidence>
<dbReference type="GO" id="GO:0044550">
    <property type="term" value="P:secondary metabolite biosynthetic process"/>
    <property type="evidence" value="ECO:0007669"/>
    <property type="project" value="TreeGrafter"/>
</dbReference>
<dbReference type="EMBL" id="SWOV01000036">
    <property type="protein sequence ID" value="NFF88690.1"/>
    <property type="molecule type" value="Genomic_DNA"/>
</dbReference>
<dbReference type="InterPro" id="IPR016039">
    <property type="entry name" value="Thiolase-like"/>
</dbReference>
<organism evidence="6 7">
    <name type="scientific">Clostridium botulinum</name>
    <dbReference type="NCBI Taxonomy" id="1491"/>
    <lineage>
        <taxon>Bacteria</taxon>
        <taxon>Bacillati</taxon>
        <taxon>Bacillota</taxon>
        <taxon>Clostridia</taxon>
        <taxon>Eubacteriales</taxon>
        <taxon>Clostridiaceae</taxon>
        <taxon>Clostridium</taxon>
    </lineage>
</organism>
<gene>
    <name evidence="5" type="ORF">FC774_12560</name>
    <name evidence="6" type="ORF">FDB51_01665</name>
</gene>